<organism evidence="3 4">
    <name type="scientific">Araneus ventricosus</name>
    <name type="common">Orbweaver spider</name>
    <name type="synonym">Epeira ventricosa</name>
    <dbReference type="NCBI Taxonomy" id="182803"/>
    <lineage>
        <taxon>Eukaryota</taxon>
        <taxon>Metazoa</taxon>
        <taxon>Ecdysozoa</taxon>
        <taxon>Arthropoda</taxon>
        <taxon>Chelicerata</taxon>
        <taxon>Arachnida</taxon>
        <taxon>Araneae</taxon>
        <taxon>Araneomorphae</taxon>
        <taxon>Entelegynae</taxon>
        <taxon>Araneoidea</taxon>
        <taxon>Araneidae</taxon>
        <taxon>Araneus</taxon>
    </lineage>
</organism>
<gene>
    <name evidence="3" type="ORF">AVEN_66706_1</name>
</gene>
<name>A0A4Y2V1W9_ARAVE</name>
<accession>A0A4Y2V1W9</accession>
<dbReference type="EMBL" id="BGPR01041482">
    <property type="protein sequence ID" value="GBO17747.1"/>
    <property type="molecule type" value="Genomic_DNA"/>
</dbReference>
<dbReference type="Pfam" id="PF22938">
    <property type="entry name" value="Integrase_p58_C"/>
    <property type="match status" value="1"/>
</dbReference>
<evidence type="ECO:0000313" key="4">
    <source>
        <dbReference type="Proteomes" id="UP000499080"/>
    </source>
</evidence>
<feature type="domain" description="Integrase p58-like C-terminal" evidence="2">
    <location>
        <begin position="21"/>
        <end position="58"/>
    </location>
</feature>
<keyword evidence="4" id="KW-1185">Reference proteome</keyword>
<dbReference type="Proteomes" id="UP000499080">
    <property type="component" value="Unassembled WGS sequence"/>
</dbReference>
<reference evidence="3 4" key="1">
    <citation type="journal article" date="2019" name="Sci. Rep.">
        <title>Orb-weaving spider Araneus ventricosus genome elucidates the spidroin gene catalogue.</title>
        <authorList>
            <person name="Kono N."/>
            <person name="Nakamura H."/>
            <person name="Ohtoshi R."/>
            <person name="Moran D.A.P."/>
            <person name="Shinohara A."/>
            <person name="Yoshida Y."/>
            <person name="Fujiwara M."/>
            <person name="Mori M."/>
            <person name="Tomita M."/>
            <person name="Arakawa K."/>
        </authorList>
    </citation>
    <scope>NUCLEOTIDE SEQUENCE [LARGE SCALE GENOMIC DNA]</scope>
</reference>
<dbReference type="InterPro" id="IPR054465">
    <property type="entry name" value="Integrase_p58-like_C"/>
</dbReference>
<dbReference type="OrthoDB" id="6516679at2759"/>
<dbReference type="AlphaFoldDB" id="A0A4Y2V1W9"/>
<proteinExistence type="predicted"/>
<evidence type="ECO:0000256" key="1">
    <source>
        <dbReference type="SAM" id="MobiDB-lite"/>
    </source>
</evidence>
<evidence type="ECO:0000259" key="2">
    <source>
        <dbReference type="Pfam" id="PF22938"/>
    </source>
</evidence>
<sequence length="94" mass="11151">MVTSLVFNQYENLQLLPRYFGPYRITRRLSDVTYEAQSMEVNSRRRSQKHVVHVLRLKQYFDPNKQLDDVGAHSIPRRPVTKSQTRLQRDSDSS</sequence>
<protein>
    <recommendedName>
        <fullName evidence="2">Integrase p58-like C-terminal domain-containing protein</fullName>
    </recommendedName>
</protein>
<comment type="caution">
    <text evidence="3">The sequence shown here is derived from an EMBL/GenBank/DDBJ whole genome shotgun (WGS) entry which is preliminary data.</text>
</comment>
<evidence type="ECO:0000313" key="3">
    <source>
        <dbReference type="EMBL" id="GBO17747.1"/>
    </source>
</evidence>
<feature type="region of interest" description="Disordered" evidence="1">
    <location>
        <begin position="68"/>
        <end position="94"/>
    </location>
</feature>